<keyword evidence="2 3" id="KW-0378">Hydrolase</keyword>
<dbReference type="GO" id="GO:0052689">
    <property type="term" value="F:carboxylic ester hydrolase activity"/>
    <property type="evidence" value="ECO:0007669"/>
    <property type="project" value="TreeGrafter"/>
</dbReference>
<gene>
    <name evidence="5" type="ORF">BP5553_08422</name>
</gene>
<feature type="chain" id="PRO_5016482389" description="Carboxylic ester hydrolase" evidence="3">
    <location>
        <begin position="17"/>
        <end position="537"/>
    </location>
</feature>
<dbReference type="GeneID" id="43601271"/>
<dbReference type="AlphaFoldDB" id="A0A370TE71"/>
<dbReference type="PANTHER" id="PTHR43918:SF4">
    <property type="entry name" value="CARBOXYLIC ESTER HYDROLASE"/>
    <property type="match status" value="1"/>
</dbReference>
<keyword evidence="3" id="KW-0732">Signal</keyword>
<dbReference type="InterPro" id="IPR029058">
    <property type="entry name" value="AB_hydrolase_fold"/>
</dbReference>
<dbReference type="EMBL" id="NPIC01000009">
    <property type="protein sequence ID" value="RDL32983.1"/>
    <property type="molecule type" value="Genomic_DNA"/>
</dbReference>
<comment type="similarity">
    <text evidence="1 3">Belongs to the type-B carboxylesterase/lipase family.</text>
</comment>
<dbReference type="InterPro" id="IPR019826">
    <property type="entry name" value="Carboxylesterase_B_AS"/>
</dbReference>
<keyword evidence="6" id="KW-1185">Reference proteome</keyword>
<dbReference type="Proteomes" id="UP000254866">
    <property type="component" value="Unassembled WGS sequence"/>
</dbReference>
<evidence type="ECO:0000256" key="2">
    <source>
        <dbReference type="ARBA" id="ARBA00022801"/>
    </source>
</evidence>
<organism evidence="5 6">
    <name type="scientific">Venustampulla echinocandica</name>
    <dbReference type="NCBI Taxonomy" id="2656787"/>
    <lineage>
        <taxon>Eukaryota</taxon>
        <taxon>Fungi</taxon>
        <taxon>Dikarya</taxon>
        <taxon>Ascomycota</taxon>
        <taxon>Pezizomycotina</taxon>
        <taxon>Leotiomycetes</taxon>
        <taxon>Helotiales</taxon>
        <taxon>Pleuroascaceae</taxon>
        <taxon>Venustampulla</taxon>
    </lineage>
</organism>
<comment type="caution">
    <text evidence="5">The sequence shown here is derived from an EMBL/GenBank/DDBJ whole genome shotgun (WGS) entry which is preliminary data.</text>
</comment>
<dbReference type="PROSITE" id="PS00941">
    <property type="entry name" value="CARBOXYLESTERASE_B_2"/>
    <property type="match status" value="1"/>
</dbReference>
<dbReference type="PANTHER" id="PTHR43918">
    <property type="entry name" value="ACETYLCHOLINESTERASE"/>
    <property type="match status" value="1"/>
</dbReference>
<dbReference type="Gene3D" id="3.40.50.1820">
    <property type="entry name" value="alpha/beta hydrolase"/>
    <property type="match status" value="1"/>
</dbReference>
<sequence>MKSAIYFTSFLLCVAAARDTPRPTAVVDAGTVVGVATSLPSSKVTVNKFLGIPYAEPPVGSRRFLPPTPHAPFGKKPLDASQWGHICHQQDSVENVGESEDCLTLNVYTPDTCSGTRRPPTTKRSVLVWFHGGNLQAGSSHIATLDGTSFATNHDIVVVTLNYRVNVFGFPNSPALPLTKTNLGFLDQRLALDWVQRNIHVFGGDPKKVTIAGESSGASSVDRLVDTFPPPLIPPFRAAGESSGQATVSAFDRNSGPASWAALASTLGCNNTSPQVELVCMQAADARTINTLLTGSTLDFSPVNDGVTQVELPYIAKRAAGAAAKVPLYIGTSAQEGTVLASVYGVDIANFNEDQLVQFLSIFTGGNKEVVDQFTALVHSIMQTDGLSLFYAATQVYTELVYQCPAKLVSQAVAQSGVPVWRSYQNASFPNIHLPGYTELGAYHTADLGLIWGTYPTENATLAEAKLSKTIQASWAGFIKDPWGAGPGWDRVDSNGNNLACFGCDGGTGVTLIDEPKADARCPYYQLTYDTTKSPYF</sequence>
<feature type="domain" description="Carboxylesterase type B" evidence="4">
    <location>
        <begin position="26"/>
        <end position="492"/>
    </location>
</feature>
<evidence type="ECO:0000259" key="4">
    <source>
        <dbReference type="Pfam" id="PF00135"/>
    </source>
</evidence>
<dbReference type="InterPro" id="IPR019819">
    <property type="entry name" value="Carboxylesterase_B_CS"/>
</dbReference>
<proteinExistence type="inferred from homology"/>
<evidence type="ECO:0000256" key="1">
    <source>
        <dbReference type="ARBA" id="ARBA00005964"/>
    </source>
</evidence>
<dbReference type="InterPro" id="IPR002018">
    <property type="entry name" value="CarbesteraseB"/>
</dbReference>
<dbReference type="STRING" id="2656787.A0A370TE71"/>
<dbReference type="PROSITE" id="PS00122">
    <property type="entry name" value="CARBOXYLESTERASE_B_1"/>
    <property type="match status" value="1"/>
</dbReference>
<protein>
    <recommendedName>
        <fullName evidence="3">Carboxylic ester hydrolase</fullName>
        <ecNumber evidence="3">3.1.1.-</ecNumber>
    </recommendedName>
</protein>
<accession>A0A370TE71</accession>
<dbReference type="InterPro" id="IPR050654">
    <property type="entry name" value="AChE-related_enzymes"/>
</dbReference>
<evidence type="ECO:0000256" key="3">
    <source>
        <dbReference type="RuleBase" id="RU361235"/>
    </source>
</evidence>
<evidence type="ECO:0000313" key="6">
    <source>
        <dbReference type="Proteomes" id="UP000254866"/>
    </source>
</evidence>
<dbReference type="EC" id="3.1.1.-" evidence="3"/>
<evidence type="ECO:0000313" key="5">
    <source>
        <dbReference type="EMBL" id="RDL32983.1"/>
    </source>
</evidence>
<dbReference type="Pfam" id="PF00135">
    <property type="entry name" value="COesterase"/>
    <property type="match status" value="1"/>
</dbReference>
<reference evidence="5 6" key="1">
    <citation type="journal article" date="2018" name="IMA Fungus">
        <title>IMA Genome-F 9: Draft genome sequence of Annulohypoxylon stygium, Aspergillus mulundensis, Berkeleyomyces basicola (syn. Thielaviopsis basicola), Ceratocystis smalleyi, two Cercospora beticola strains, Coleophoma cylindrospora, Fusarium fracticaudum, Phialophora cf. hyalina, and Morchella septimelata.</title>
        <authorList>
            <person name="Wingfield B.D."/>
            <person name="Bills G.F."/>
            <person name="Dong Y."/>
            <person name="Huang W."/>
            <person name="Nel W.J."/>
            <person name="Swalarsk-Parry B.S."/>
            <person name="Vaghefi N."/>
            <person name="Wilken P.M."/>
            <person name="An Z."/>
            <person name="de Beer Z.W."/>
            <person name="De Vos L."/>
            <person name="Chen L."/>
            <person name="Duong T.A."/>
            <person name="Gao Y."/>
            <person name="Hammerbacher A."/>
            <person name="Kikkert J.R."/>
            <person name="Li Y."/>
            <person name="Li H."/>
            <person name="Li K."/>
            <person name="Li Q."/>
            <person name="Liu X."/>
            <person name="Ma X."/>
            <person name="Naidoo K."/>
            <person name="Pethybridge S.J."/>
            <person name="Sun J."/>
            <person name="Steenkamp E.T."/>
            <person name="van der Nest M.A."/>
            <person name="van Wyk S."/>
            <person name="Wingfield M.J."/>
            <person name="Xiong C."/>
            <person name="Yue Q."/>
            <person name="Zhang X."/>
        </authorList>
    </citation>
    <scope>NUCLEOTIDE SEQUENCE [LARGE SCALE GENOMIC DNA]</scope>
    <source>
        <strain evidence="5 6">BP 5553</strain>
    </source>
</reference>
<feature type="signal peptide" evidence="3">
    <location>
        <begin position="1"/>
        <end position="16"/>
    </location>
</feature>
<name>A0A370TE71_9HELO</name>
<dbReference type="SUPFAM" id="SSF53474">
    <property type="entry name" value="alpha/beta-Hydrolases"/>
    <property type="match status" value="1"/>
</dbReference>
<dbReference type="OrthoDB" id="408631at2759"/>
<dbReference type="RefSeq" id="XP_031866476.1">
    <property type="nucleotide sequence ID" value="XM_032017045.1"/>
</dbReference>